<dbReference type="GO" id="GO:0004185">
    <property type="term" value="F:serine-type carboxypeptidase activity"/>
    <property type="evidence" value="ECO:0007669"/>
    <property type="project" value="InterPro"/>
</dbReference>
<protein>
    <submittedName>
        <fullName evidence="1">Peptidase S10</fullName>
    </submittedName>
</protein>
<name>A0A858RB46_9PROT</name>
<evidence type="ECO:0000313" key="1">
    <source>
        <dbReference type="EMBL" id="QJE74608.1"/>
    </source>
</evidence>
<evidence type="ECO:0000313" key="2">
    <source>
        <dbReference type="Proteomes" id="UP000501891"/>
    </source>
</evidence>
<accession>A0A858RB46</accession>
<organism evidence="1 2">
    <name type="scientific">Aerophototrophica crusticola</name>
    <dbReference type="NCBI Taxonomy" id="1709002"/>
    <lineage>
        <taxon>Bacteria</taxon>
        <taxon>Pseudomonadati</taxon>
        <taxon>Pseudomonadota</taxon>
        <taxon>Alphaproteobacteria</taxon>
        <taxon>Rhodospirillales</taxon>
        <taxon>Rhodospirillaceae</taxon>
        <taxon>Aerophototrophica</taxon>
    </lineage>
</organism>
<dbReference type="Proteomes" id="UP000501891">
    <property type="component" value="Chromosome"/>
</dbReference>
<gene>
    <name evidence="1" type="ORF">HHL28_17455</name>
</gene>
<dbReference type="InterPro" id="IPR029058">
    <property type="entry name" value="AB_hydrolase_fold"/>
</dbReference>
<reference evidence="1" key="1">
    <citation type="submission" date="2020-04" db="EMBL/GenBank/DDBJ databases">
        <title>A desert anoxygenic phototrophic bacterium fixes CO2 using RubisCO under aerobic conditions.</title>
        <authorList>
            <person name="Tang K."/>
        </authorList>
    </citation>
    <scope>NUCLEOTIDE SEQUENCE [LARGE SCALE GENOMIC DNA]</scope>
    <source>
        <strain evidence="1">MIMtkB3</strain>
    </source>
</reference>
<sequence length="471" mass="51369">MPEPKSFTTQAEGKFGGTALRYTVTAGETYLRDDKGEPVASIWSVAYTRDGVDATRRPVTFVFNGGPGSASVWLHMGLLGPKRVQVASEADRDDGAAPYPVLDNANSPLDLTDLVFIDPVGTGFSRVVGEGKTEDYWSLNGDTDSIAKFIRQWATKNRRWNAPKYIAGESFGTTRAAAVADALSGGGQDMALNGLVLISQALDYQGSTSTPDNITSFVTYLPAMAVAAQYHGKAGQGKSLEDFAAEARAFAVDTYLPALFKGAALPAAERDKVAGQLAGFIGLDKAYVLRSDLRVTMARFRKELLRDRGLAIGQLDGRYTVDDPDDVADSPVLGDAAGDAIESAYTAALNGYLSGELKVEMDRPYVTSSEAAGQGWDWRTAPKGEWWEPSYVNTARRLSNALRRNGSLKVLVANGYYDLITPFYDAEHTFARHDILPDRVRMTYYRAGHMMYVRDADREALLKDIREFIGR</sequence>
<dbReference type="Gene3D" id="3.40.50.1820">
    <property type="entry name" value="alpha/beta hydrolase"/>
    <property type="match status" value="2"/>
</dbReference>
<dbReference type="GO" id="GO:0006508">
    <property type="term" value="P:proteolysis"/>
    <property type="evidence" value="ECO:0007669"/>
    <property type="project" value="InterPro"/>
</dbReference>
<keyword evidence="2" id="KW-1185">Reference proteome</keyword>
<dbReference type="KEGG" id="acru:HHL28_17455"/>
<dbReference type="AlphaFoldDB" id="A0A858RB46"/>
<proteinExistence type="predicted"/>
<dbReference type="Pfam" id="PF00450">
    <property type="entry name" value="Peptidase_S10"/>
    <property type="match status" value="1"/>
</dbReference>
<dbReference type="EMBL" id="CP051775">
    <property type="protein sequence ID" value="QJE74608.1"/>
    <property type="molecule type" value="Genomic_DNA"/>
</dbReference>
<dbReference type="SUPFAM" id="SSF53474">
    <property type="entry name" value="alpha/beta-Hydrolases"/>
    <property type="match status" value="1"/>
</dbReference>
<dbReference type="InterPro" id="IPR001563">
    <property type="entry name" value="Peptidase_S10"/>
</dbReference>